<name>A0A3E1NLK5_9BACT</name>
<dbReference type="InterPro" id="IPR025419">
    <property type="entry name" value="DUF4142"/>
</dbReference>
<evidence type="ECO:0000313" key="4">
    <source>
        <dbReference type="Proteomes" id="UP000261284"/>
    </source>
</evidence>
<dbReference type="RefSeq" id="WP_116846808.1">
    <property type="nucleotide sequence ID" value="NZ_QTJU01000002.1"/>
</dbReference>
<dbReference type="Proteomes" id="UP000261284">
    <property type="component" value="Unassembled WGS sequence"/>
</dbReference>
<keyword evidence="4" id="KW-1185">Reference proteome</keyword>
<dbReference type="InterPro" id="IPR012347">
    <property type="entry name" value="Ferritin-like"/>
</dbReference>
<dbReference type="Pfam" id="PF13628">
    <property type="entry name" value="DUF4142"/>
    <property type="match status" value="1"/>
</dbReference>
<evidence type="ECO:0000256" key="1">
    <source>
        <dbReference type="SAM" id="SignalP"/>
    </source>
</evidence>
<keyword evidence="1" id="KW-0732">Signal</keyword>
<dbReference type="OrthoDB" id="9101320at2"/>
<comment type="caution">
    <text evidence="3">The sequence shown here is derived from an EMBL/GenBank/DDBJ whole genome shotgun (WGS) entry which is preliminary data.</text>
</comment>
<gene>
    <name evidence="3" type="ORF">DXN05_08580</name>
</gene>
<feature type="signal peptide" evidence="1">
    <location>
        <begin position="1"/>
        <end position="26"/>
    </location>
</feature>
<protein>
    <submittedName>
        <fullName evidence="3">DUF4142 domain-containing protein</fullName>
    </submittedName>
</protein>
<evidence type="ECO:0000313" key="3">
    <source>
        <dbReference type="EMBL" id="RFM28820.1"/>
    </source>
</evidence>
<sequence length="176" mass="19360">MKKLLLCSIAAIAVCLLLLSFNKRNAPELSQADRDFMTKAAIANMAEIQAGQLALGQGISDTVKTFGQNMVTDHTTCLTELKAIADSMQVTLPSQPDNEHAMVLQTLMQKKGHDFDRAYLMAQLKGHQQAVALFKTEWNSTTNTRLKAFTAKYLPIIQMHLQMVQSAGGMQGMKGM</sequence>
<accession>A0A3E1NLK5</accession>
<feature type="chain" id="PRO_5017566425" evidence="1">
    <location>
        <begin position="27"/>
        <end position="176"/>
    </location>
</feature>
<reference evidence="3 4" key="1">
    <citation type="submission" date="2018-08" db="EMBL/GenBank/DDBJ databases">
        <title>Chitinophagaceae sp. K23C18032701, a novel bacterium isolated from forest soil.</title>
        <authorList>
            <person name="Wang C."/>
        </authorList>
    </citation>
    <scope>NUCLEOTIDE SEQUENCE [LARGE SCALE GENOMIC DNA]</scope>
    <source>
        <strain evidence="3 4">K23C18032701</strain>
    </source>
</reference>
<dbReference type="AlphaFoldDB" id="A0A3E1NLK5"/>
<proteinExistence type="predicted"/>
<dbReference type="PANTHER" id="PTHR38593:SF1">
    <property type="entry name" value="BLR2558 PROTEIN"/>
    <property type="match status" value="1"/>
</dbReference>
<feature type="domain" description="DUF4142" evidence="2">
    <location>
        <begin position="32"/>
        <end position="166"/>
    </location>
</feature>
<dbReference type="EMBL" id="QTJU01000002">
    <property type="protein sequence ID" value="RFM28820.1"/>
    <property type="molecule type" value="Genomic_DNA"/>
</dbReference>
<dbReference type="PANTHER" id="PTHR38593">
    <property type="entry name" value="BLR2558 PROTEIN"/>
    <property type="match status" value="1"/>
</dbReference>
<evidence type="ECO:0000259" key="2">
    <source>
        <dbReference type="Pfam" id="PF13628"/>
    </source>
</evidence>
<dbReference type="Gene3D" id="1.20.1260.10">
    <property type="match status" value="1"/>
</dbReference>
<organism evidence="3 4">
    <name type="scientific">Deminuibacter soli</name>
    <dbReference type="NCBI Taxonomy" id="2291815"/>
    <lineage>
        <taxon>Bacteria</taxon>
        <taxon>Pseudomonadati</taxon>
        <taxon>Bacteroidota</taxon>
        <taxon>Chitinophagia</taxon>
        <taxon>Chitinophagales</taxon>
        <taxon>Chitinophagaceae</taxon>
        <taxon>Deminuibacter</taxon>
    </lineage>
</organism>